<dbReference type="EMBL" id="JAPEIS010000006">
    <property type="protein sequence ID" value="KAJ8065783.1"/>
    <property type="molecule type" value="Genomic_DNA"/>
</dbReference>
<comment type="caution">
    <text evidence="2">The sequence shown here is derived from an EMBL/GenBank/DDBJ whole genome shotgun (WGS) entry which is preliminary data.</text>
</comment>
<evidence type="ECO:0000313" key="3">
    <source>
        <dbReference type="Proteomes" id="UP001152300"/>
    </source>
</evidence>
<keyword evidence="1" id="KW-0175">Coiled coil</keyword>
<feature type="coiled-coil region" evidence="1">
    <location>
        <begin position="48"/>
        <end position="117"/>
    </location>
</feature>
<gene>
    <name evidence="2" type="ORF">OCU04_006447</name>
</gene>
<dbReference type="OrthoDB" id="10464859at2759"/>
<protein>
    <submittedName>
        <fullName evidence="2">Uncharacterized protein</fullName>
    </submittedName>
</protein>
<sequence length="482" mass="56211">MSQPDNNTATTDNITGQLSRLEIVGAAEDQSPLENQHLGHLQGIWDDLQRQKLRIDGLQAEKRNLTAKNEAQLEKIEALQIEKENLRHENESQRESIRSLQKQIQDLNSSKKGIKTEDDDLYRQSSGGIYNPSTRHVCEYRGYPVEVFEYTAIQVSKDRDWASDLQQLYALRQAKYPLDTPAREVEHKILKRWATDYTRHDIMDILVLLKVDIANIRAELKLREQRELQNLWKVRKFDSLLEEHKKLIKVANKQIIELTKIKKSHVKKSEALKVSQTELKEQKAIMKQKDETDQEAKISQLEPNSLLKMAFALLDRIREQDKPADERDEAIIDRGNVAAHGGNILVAMQRYANCSDEDADWFKKSYGFDFEAFSRVKNCPILQELADMRFQMKHYSRSIPNYYETKFEKIFQEVRSRVEEWDEEVLVDRTTKEISAAMDENFLEDKVTMNKIQILRNEHELAATKEKIARAKEWGARKARAG</sequence>
<reference evidence="2" key="1">
    <citation type="submission" date="2022-11" db="EMBL/GenBank/DDBJ databases">
        <title>Genome Resource of Sclerotinia nivalis Strain SnTB1, a Plant Pathogen Isolated from American Ginseng.</title>
        <authorList>
            <person name="Fan S."/>
        </authorList>
    </citation>
    <scope>NUCLEOTIDE SEQUENCE</scope>
    <source>
        <strain evidence="2">SnTB1</strain>
    </source>
</reference>
<organism evidence="2 3">
    <name type="scientific">Sclerotinia nivalis</name>
    <dbReference type="NCBI Taxonomy" id="352851"/>
    <lineage>
        <taxon>Eukaryota</taxon>
        <taxon>Fungi</taxon>
        <taxon>Dikarya</taxon>
        <taxon>Ascomycota</taxon>
        <taxon>Pezizomycotina</taxon>
        <taxon>Leotiomycetes</taxon>
        <taxon>Helotiales</taxon>
        <taxon>Sclerotiniaceae</taxon>
        <taxon>Sclerotinia</taxon>
    </lineage>
</organism>
<evidence type="ECO:0000256" key="1">
    <source>
        <dbReference type="SAM" id="Coils"/>
    </source>
</evidence>
<dbReference type="Proteomes" id="UP001152300">
    <property type="component" value="Unassembled WGS sequence"/>
</dbReference>
<accession>A0A9X0ANX1</accession>
<name>A0A9X0ANX1_9HELO</name>
<proteinExistence type="predicted"/>
<evidence type="ECO:0000313" key="2">
    <source>
        <dbReference type="EMBL" id="KAJ8065783.1"/>
    </source>
</evidence>
<keyword evidence="3" id="KW-1185">Reference proteome</keyword>
<dbReference type="AlphaFoldDB" id="A0A9X0ANX1"/>